<dbReference type="EMBL" id="CAEZZW010000001">
    <property type="protein sequence ID" value="CAB4774271.1"/>
    <property type="molecule type" value="Genomic_DNA"/>
</dbReference>
<keyword evidence="1" id="KW-0472">Membrane</keyword>
<reference evidence="3" key="1">
    <citation type="submission" date="2020-05" db="EMBL/GenBank/DDBJ databases">
        <authorList>
            <person name="Chiriac C."/>
            <person name="Salcher M."/>
            <person name="Ghai R."/>
            <person name="Kavagutti S V."/>
        </authorList>
    </citation>
    <scope>NUCLEOTIDE SEQUENCE</scope>
</reference>
<dbReference type="EMBL" id="CAFBOC010000016">
    <property type="protein sequence ID" value="CAB4984219.1"/>
    <property type="molecule type" value="Genomic_DNA"/>
</dbReference>
<dbReference type="PIRSF" id="PIRSF037395">
    <property type="entry name" value="UCP037395_ABCper"/>
    <property type="match status" value="1"/>
</dbReference>
<evidence type="ECO:0000313" key="2">
    <source>
        <dbReference type="EMBL" id="CAB4339063.1"/>
    </source>
</evidence>
<dbReference type="AlphaFoldDB" id="A0A6J6P4Z9"/>
<evidence type="ECO:0000313" key="10">
    <source>
        <dbReference type="EMBL" id="CAB5069588.1"/>
    </source>
</evidence>
<keyword evidence="1" id="KW-0812">Transmembrane</keyword>
<evidence type="ECO:0000313" key="6">
    <source>
        <dbReference type="EMBL" id="CAB4830472.1"/>
    </source>
</evidence>
<feature type="transmembrane region" description="Helical" evidence="1">
    <location>
        <begin position="175"/>
        <end position="196"/>
    </location>
</feature>
<sequence>MKTNNIYTFSKRSTLALLIASLISAAGFLWPFFIDASRASRHQNNQWFYWIAVPLALAILIIEISNERLDAKSVALLGVLSAMIATLRPIGAGAVGIEPMWFLLIVSARVFGPSFGFILGITSIFVSAFLTGGFGPWLAYQMFAAGWIGLIAGALPQKIGAIRIRGRKEIGVLMVYGIFASLLFGLLMDLQFWPWALGFRTQLSFLPGASLAENLHRFIVFHFASSMAWDIPRAVFTSILVVLTAPSILSALRRTKRRAAFLTPIEFVDGESLSTVRARLRREV</sequence>
<evidence type="ECO:0000313" key="5">
    <source>
        <dbReference type="EMBL" id="CAB4774271.1"/>
    </source>
</evidence>
<dbReference type="EMBL" id="CAFABH010000016">
    <property type="protein sequence ID" value="CAB4830472.1"/>
    <property type="molecule type" value="Genomic_DNA"/>
</dbReference>
<dbReference type="EMBL" id="CAFBQX010000001">
    <property type="protein sequence ID" value="CAB5069588.1"/>
    <property type="molecule type" value="Genomic_DNA"/>
</dbReference>
<protein>
    <submittedName>
        <fullName evidence="3">Unannotated protein</fullName>
    </submittedName>
</protein>
<keyword evidence="1" id="KW-1133">Transmembrane helix</keyword>
<proteinExistence type="predicted"/>
<organism evidence="3">
    <name type="scientific">freshwater metagenome</name>
    <dbReference type="NCBI Taxonomy" id="449393"/>
    <lineage>
        <taxon>unclassified sequences</taxon>
        <taxon>metagenomes</taxon>
        <taxon>ecological metagenomes</taxon>
    </lineage>
</organism>
<feature type="transmembrane region" description="Helical" evidence="1">
    <location>
        <begin position="47"/>
        <end position="65"/>
    </location>
</feature>
<dbReference type="EMBL" id="CAEZYM010000010">
    <property type="protein sequence ID" value="CAB4729152.1"/>
    <property type="molecule type" value="Genomic_DNA"/>
</dbReference>
<evidence type="ECO:0000313" key="8">
    <source>
        <dbReference type="EMBL" id="CAB4943591.1"/>
    </source>
</evidence>
<dbReference type="InterPro" id="IPR017196">
    <property type="entry name" value="ECF_substrate-spec_UCP037395"/>
</dbReference>
<feature type="transmembrane region" description="Helical" evidence="1">
    <location>
        <begin position="137"/>
        <end position="155"/>
    </location>
</feature>
<feature type="transmembrane region" description="Helical" evidence="1">
    <location>
        <begin position="102"/>
        <end position="131"/>
    </location>
</feature>
<dbReference type="EMBL" id="CAEZXO010000005">
    <property type="protein sequence ID" value="CAB4694500.1"/>
    <property type="molecule type" value="Genomic_DNA"/>
</dbReference>
<feature type="transmembrane region" description="Helical" evidence="1">
    <location>
        <begin position="71"/>
        <end position="90"/>
    </location>
</feature>
<dbReference type="EMBL" id="CAFBLD010000002">
    <property type="protein sequence ID" value="CAB4857308.1"/>
    <property type="molecule type" value="Genomic_DNA"/>
</dbReference>
<dbReference type="EMBL" id="CAFBNH010000004">
    <property type="protein sequence ID" value="CAB4943591.1"/>
    <property type="molecule type" value="Genomic_DNA"/>
</dbReference>
<dbReference type="EMBL" id="CAESAE010000004">
    <property type="protein sequence ID" value="CAB4339063.1"/>
    <property type="molecule type" value="Genomic_DNA"/>
</dbReference>
<feature type="transmembrane region" description="Helical" evidence="1">
    <location>
        <begin position="231"/>
        <end position="252"/>
    </location>
</feature>
<evidence type="ECO:0000313" key="3">
    <source>
        <dbReference type="EMBL" id="CAB4694500.1"/>
    </source>
</evidence>
<feature type="transmembrane region" description="Helical" evidence="1">
    <location>
        <begin position="15"/>
        <end position="35"/>
    </location>
</feature>
<accession>A0A6J6P4Z9</accession>
<gene>
    <name evidence="3" type="ORF">UFOPK2510_00911</name>
    <name evidence="4" type="ORF">UFOPK2718_01120</name>
    <name evidence="5" type="ORF">UFOPK2936_00400</name>
    <name evidence="6" type="ORF">UFOPK3174_01029</name>
    <name evidence="7" type="ORF">UFOPK3328_00260</name>
    <name evidence="8" type="ORF">UFOPK3779_00725</name>
    <name evidence="9" type="ORF">UFOPK3913_01340</name>
    <name evidence="2" type="ORF">UFOPK4107_00844</name>
    <name evidence="10" type="ORF">UFOPK4403_00029</name>
</gene>
<dbReference type="Gene3D" id="1.10.1760.20">
    <property type="match status" value="1"/>
</dbReference>
<evidence type="ECO:0000256" key="1">
    <source>
        <dbReference type="SAM" id="Phobius"/>
    </source>
</evidence>
<evidence type="ECO:0000313" key="7">
    <source>
        <dbReference type="EMBL" id="CAB4857308.1"/>
    </source>
</evidence>
<name>A0A6J6P4Z9_9ZZZZ</name>
<evidence type="ECO:0000313" key="4">
    <source>
        <dbReference type="EMBL" id="CAB4729152.1"/>
    </source>
</evidence>
<evidence type="ECO:0000313" key="9">
    <source>
        <dbReference type="EMBL" id="CAB4984219.1"/>
    </source>
</evidence>